<dbReference type="EMBL" id="PVTF01000006">
    <property type="protein sequence ID" value="PRY40669.1"/>
    <property type="molecule type" value="Genomic_DNA"/>
</dbReference>
<dbReference type="NCBIfam" id="NF005968">
    <property type="entry name" value="PRK08057.1-2"/>
    <property type="match status" value="1"/>
</dbReference>
<dbReference type="UniPathway" id="UPA00148"/>
<dbReference type="InterPro" id="IPR003723">
    <property type="entry name" value="Precorrin-6x_reduct"/>
</dbReference>
<evidence type="ECO:0000256" key="3">
    <source>
        <dbReference type="ARBA" id="ARBA00023002"/>
    </source>
</evidence>
<keyword evidence="5" id="KW-1185">Reference proteome</keyword>
<reference evidence="4 5" key="1">
    <citation type="submission" date="2018-03" db="EMBL/GenBank/DDBJ databases">
        <title>Genomic Encyclopedia of Archaeal and Bacterial Type Strains, Phase II (KMG-II): from individual species to whole genera.</title>
        <authorList>
            <person name="Goeker M."/>
        </authorList>
    </citation>
    <scope>NUCLEOTIDE SEQUENCE [LARGE SCALE GENOMIC DNA]</scope>
    <source>
        <strain evidence="4 5">DSM 44720</strain>
    </source>
</reference>
<dbReference type="Proteomes" id="UP000239494">
    <property type="component" value="Unassembled WGS sequence"/>
</dbReference>
<keyword evidence="3" id="KW-0560">Oxidoreductase</keyword>
<accession>A0A2T0T4V6</accession>
<evidence type="ECO:0000256" key="2">
    <source>
        <dbReference type="ARBA" id="ARBA00022573"/>
    </source>
</evidence>
<dbReference type="Pfam" id="PF02571">
    <property type="entry name" value="CbiJ"/>
    <property type="match status" value="1"/>
</dbReference>
<comment type="caution">
    <text evidence="4">The sequence shown here is derived from an EMBL/GenBank/DDBJ whole genome shotgun (WGS) entry which is preliminary data.</text>
</comment>
<sequence>MILILGGTGEARRLAAELPGLVVSSLAGRVAEPRLPEGAVRVGGFGGVDGLVEWLRGNGITAVVDATHPFAARITANAVEATARVGIPLLVLRRPGWAPEPGDDWRWVGSLEEAAAGLPGGRVFLTTGRQDVGVFAGCPQFFLVRSVDPPEPPLPQRLHVLLDRGPFTVDGEVGLMREYRIDVLVTKDSGGGQTAAKLVAARSLGLPVVVVRRPPAPAAETVDSVAAAVAWVRRGSGGA</sequence>
<evidence type="ECO:0000313" key="5">
    <source>
        <dbReference type="Proteomes" id="UP000239494"/>
    </source>
</evidence>
<dbReference type="PROSITE" id="PS51014">
    <property type="entry name" value="COBK_CBIJ"/>
    <property type="match status" value="1"/>
</dbReference>
<comment type="pathway">
    <text evidence="1">Cofactor biosynthesis; adenosylcobalamin biosynthesis.</text>
</comment>
<gene>
    <name evidence="4" type="ORF">CLV43_106410</name>
</gene>
<organism evidence="4 5">
    <name type="scientific">Umezawaea tangerina</name>
    <dbReference type="NCBI Taxonomy" id="84725"/>
    <lineage>
        <taxon>Bacteria</taxon>
        <taxon>Bacillati</taxon>
        <taxon>Actinomycetota</taxon>
        <taxon>Actinomycetes</taxon>
        <taxon>Pseudonocardiales</taxon>
        <taxon>Pseudonocardiaceae</taxon>
        <taxon>Umezawaea</taxon>
    </lineage>
</organism>
<evidence type="ECO:0000313" key="4">
    <source>
        <dbReference type="EMBL" id="PRY40669.1"/>
    </source>
</evidence>
<dbReference type="PANTHER" id="PTHR36925:SF1">
    <property type="entry name" value="COBALT-PRECORRIN-6A REDUCTASE"/>
    <property type="match status" value="1"/>
</dbReference>
<dbReference type="GO" id="GO:0009236">
    <property type="term" value="P:cobalamin biosynthetic process"/>
    <property type="evidence" value="ECO:0007669"/>
    <property type="project" value="UniProtKB-UniPathway"/>
</dbReference>
<name>A0A2T0T4V6_9PSEU</name>
<dbReference type="NCBIfam" id="TIGR00715">
    <property type="entry name" value="precor6x_red"/>
    <property type="match status" value="1"/>
</dbReference>
<dbReference type="GO" id="GO:0016994">
    <property type="term" value="F:precorrin-6A reductase activity"/>
    <property type="evidence" value="ECO:0007669"/>
    <property type="project" value="InterPro"/>
</dbReference>
<proteinExistence type="predicted"/>
<protein>
    <submittedName>
        <fullName evidence="4">Precorrin-6A/cobalt-precorrin-6A reductase</fullName>
    </submittedName>
</protein>
<evidence type="ECO:0000256" key="1">
    <source>
        <dbReference type="ARBA" id="ARBA00004953"/>
    </source>
</evidence>
<keyword evidence="2" id="KW-0169">Cobalamin biosynthesis</keyword>
<dbReference type="AlphaFoldDB" id="A0A2T0T4V6"/>
<dbReference type="PANTHER" id="PTHR36925">
    <property type="entry name" value="COBALT-PRECORRIN-6A REDUCTASE"/>
    <property type="match status" value="1"/>
</dbReference>